<organism evidence="1 2">
    <name type="scientific">Spiroplasma culicicola AES-1</name>
    <dbReference type="NCBI Taxonomy" id="1276246"/>
    <lineage>
        <taxon>Bacteria</taxon>
        <taxon>Bacillati</taxon>
        <taxon>Mycoplasmatota</taxon>
        <taxon>Mollicutes</taxon>
        <taxon>Entomoplasmatales</taxon>
        <taxon>Spiroplasmataceae</taxon>
        <taxon>Spiroplasma</taxon>
    </lineage>
</organism>
<gene>
    <name evidence="1" type="ORF">SCULI_v1c04330</name>
</gene>
<reference evidence="1 2" key="1">
    <citation type="journal article" date="2014" name="Genome Biol. Evol.">
        <title>Molecular evolution of the substrate utilization strategies and putative virulence factors in mosquito-associated Spiroplasma species.</title>
        <authorList>
            <person name="Chang T.H."/>
            <person name="Lo W.S."/>
            <person name="Ku C."/>
            <person name="Chen L.L."/>
            <person name="Kuo C.H."/>
        </authorList>
    </citation>
    <scope>NUCLEOTIDE SEQUENCE [LARGE SCALE GENOMIC DNA]</scope>
    <source>
        <strain evidence="1">AES-1</strain>
    </source>
</reference>
<name>W6AGH1_9MOLU</name>
<evidence type="ECO:0000313" key="2">
    <source>
        <dbReference type="Proteomes" id="UP000019267"/>
    </source>
</evidence>
<dbReference type="Proteomes" id="UP000019267">
    <property type="component" value="Chromosome"/>
</dbReference>
<dbReference type="AlphaFoldDB" id="W6AGH1"/>
<accession>W6AGH1</accession>
<sequence length="112" mass="12813">MNLFIGIGNISNISELKIAKNNQPFVNATLWTTNIGAEKLQKQIMVMFQSFGNIAYELEHIKNDITKTDEFLVIGFANISSNFKGISIEKIIKINDKTDINNFFENELWKIL</sequence>
<proteinExistence type="predicted"/>
<dbReference type="KEGG" id="scq:SCULI_v1c04330"/>
<evidence type="ECO:0000313" key="1">
    <source>
        <dbReference type="EMBL" id="AHI52774.1"/>
    </source>
</evidence>
<protein>
    <submittedName>
        <fullName evidence="1">Uncharacterized protein</fullName>
    </submittedName>
</protein>
<dbReference type="HOGENOM" id="CLU_2144244_0_0_14"/>
<dbReference type="PATRIC" id="fig|1276246.3.peg.432"/>
<dbReference type="EMBL" id="CP006681">
    <property type="protein sequence ID" value="AHI52774.1"/>
    <property type="molecule type" value="Genomic_DNA"/>
</dbReference>
<dbReference type="RefSeq" id="WP_025363011.1">
    <property type="nucleotide sequence ID" value="NZ_CP006681.1"/>
</dbReference>
<keyword evidence="2" id="KW-1185">Reference proteome</keyword>
<dbReference type="OrthoDB" id="9953859at2"/>
<dbReference type="STRING" id="1276246.SCULI_v1c04330"/>